<keyword evidence="2" id="KW-0418">Kinase</keyword>
<organism evidence="4 5">
    <name type="scientific">Nakamurella multipartita (strain ATCC 700099 / DSM 44233 / CIP 104796 / JCM 9543 / NBRC 105858 / Y-104)</name>
    <name type="common">Microsphaera multipartita</name>
    <dbReference type="NCBI Taxonomy" id="479431"/>
    <lineage>
        <taxon>Bacteria</taxon>
        <taxon>Bacillati</taxon>
        <taxon>Actinomycetota</taxon>
        <taxon>Actinomycetes</taxon>
        <taxon>Nakamurellales</taxon>
        <taxon>Nakamurellaceae</taxon>
        <taxon>Nakamurella</taxon>
    </lineage>
</organism>
<sequence>MTRKRGVFVGLTTVDLIHRIAEPVGANQKATALGQEIVAGGPAANAAVTFALLGGQATLVTDLGRHPLGVLAGDDLSGYGVRVRPVEPEHAGAPAVSSIRVLDGSGDRSVVSVNAAARTVAAPGWLPAVLDDAAVLLLDGHHPALAMAAARAARTRAVPVVLDAGSWKPVLDELLPLVDTAICSGDFALPDGAPPTSLLNRGVRRVAITRGPEPILWWSVEPGERRAPGVSAEQDAVPVPPVLVRDTLGAGDVFHGAFAWHLADRPDRAFADQLARSAVVAAARCQVAGISAGRAQLARRSAPLEPVDPAE</sequence>
<dbReference type="EMBL" id="CP001737">
    <property type="protein sequence ID" value="ACV81293.1"/>
    <property type="molecule type" value="Genomic_DNA"/>
</dbReference>
<dbReference type="InParanoid" id="C8XB01"/>
<feature type="domain" description="Carbohydrate kinase PfkB" evidence="3">
    <location>
        <begin position="7"/>
        <end position="290"/>
    </location>
</feature>
<dbReference type="GO" id="GO:0005829">
    <property type="term" value="C:cytosol"/>
    <property type="evidence" value="ECO:0007669"/>
    <property type="project" value="TreeGrafter"/>
</dbReference>
<dbReference type="HOGENOM" id="CLU_027634_10_2_11"/>
<dbReference type="InterPro" id="IPR029056">
    <property type="entry name" value="Ribokinase-like"/>
</dbReference>
<dbReference type="Gene3D" id="3.40.1190.20">
    <property type="match status" value="1"/>
</dbReference>
<reference evidence="4 5" key="2">
    <citation type="journal article" date="2010" name="Stand. Genomic Sci.">
        <title>Complete genome sequence of Nakamurella multipartita type strain (Y-104).</title>
        <authorList>
            <person name="Tice H."/>
            <person name="Mayilraj S."/>
            <person name="Sims D."/>
            <person name="Lapidus A."/>
            <person name="Nolan M."/>
            <person name="Lucas S."/>
            <person name="Glavina Del Rio T."/>
            <person name="Copeland A."/>
            <person name="Cheng J.F."/>
            <person name="Meincke L."/>
            <person name="Bruce D."/>
            <person name="Goodwin L."/>
            <person name="Pitluck S."/>
            <person name="Ivanova N."/>
            <person name="Mavromatis K."/>
            <person name="Ovchinnikova G."/>
            <person name="Pati A."/>
            <person name="Chen A."/>
            <person name="Palaniappan K."/>
            <person name="Land M."/>
            <person name="Hauser L."/>
            <person name="Chang Y.J."/>
            <person name="Jeffries C.D."/>
            <person name="Detter J.C."/>
            <person name="Brettin T."/>
            <person name="Rohde M."/>
            <person name="Goker M."/>
            <person name="Bristow J."/>
            <person name="Eisen J.A."/>
            <person name="Markowitz V."/>
            <person name="Hugenholtz P."/>
            <person name="Kyrpides N.C."/>
            <person name="Klenk H.P."/>
            <person name="Chen F."/>
        </authorList>
    </citation>
    <scope>NUCLEOTIDE SEQUENCE [LARGE SCALE GENOMIC DNA]</scope>
    <source>
        <strain evidence="5">ATCC 700099 / DSM 44233 / CIP 104796 / JCM 9543 / NBRC 105858 / Y-104</strain>
    </source>
</reference>
<keyword evidence="1" id="KW-0808">Transferase</keyword>
<evidence type="ECO:0000259" key="3">
    <source>
        <dbReference type="Pfam" id="PF00294"/>
    </source>
</evidence>
<accession>C8XB01</accession>
<dbReference type="InterPro" id="IPR002173">
    <property type="entry name" value="Carboh/pur_kinase_PfkB_CS"/>
</dbReference>
<protein>
    <submittedName>
        <fullName evidence="4">PfkB domain protein</fullName>
    </submittedName>
</protein>
<evidence type="ECO:0000313" key="5">
    <source>
        <dbReference type="Proteomes" id="UP000002218"/>
    </source>
</evidence>
<keyword evidence="5" id="KW-1185">Reference proteome</keyword>
<dbReference type="SUPFAM" id="SSF53613">
    <property type="entry name" value="Ribokinase-like"/>
    <property type="match status" value="1"/>
</dbReference>
<dbReference type="GO" id="GO:0016301">
    <property type="term" value="F:kinase activity"/>
    <property type="evidence" value="ECO:0007669"/>
    <property type="project" value="UniProtKB-KW"/>
</dbReference>
<dbReference type="PROSITE" id="PS00584">
    <property type="entry name" value="PFKB_KINASES_2"/>
    <property type="match status" value="1"/>
</dbReference>
<dbReference type="InterPro" id="IPR011611">
    <property type="entry name" value="PfkB_dom"/>
</dbReference>
<dbReference type="Proteomes" id="UP000002218">
    <property type="component" value="Chromosome"/>
</dbReference>
<dbReference type="RefSeq" id="WP_015750101.1">
    <property type="nucleotide sequence ID" value="NC_013235.1"/>
</dbReference>
<reference evidence="5" key="1">
    <citation type="submission" date="2009-09" db="EMBL/GenBank/DDBJ databases">
        <title>The complete genome of Nakamurella multipartita DSM 44233.</title>
        <authorList>
            <consortium name="US DOE Joint Genome Institute (JGI-PGF)"/>
            <person name="Lucas S."/>
            <person name="Copeland A."/>
            <person name="Lapidus A."/>
            <person name="Glavina del Rio T."/>
            <person name="Dalin E."/>
            <person name="Tice H."/>
            <person name="Bruce D."/>
            <person name="Goodwin L."/>
            <person name="Pitluck S."/>
            <person name="Kyrpides N."/>
            <person name="Mavromatis K."/>
            <person name="Ivanova N."/>
            <person name="Ovchinnikova G."/>
            <person name="Sims D."/>
            <person name="Meincke L."/>
            <person name="Brettin T."/>
            <person name="Detter J.C."/>
            <person name="Han C."/>
            <person name="Larimer F."/>
            <person name="Land M."/>
            <person name="Hauser L."/>
            <person name="Markowitz V."/>
            <person name="Cheng J.-F."/>
            <person name="Hugenholtz P."/>
            <person name="Woyke T."/>
            <person name="Wu D."/>
            <person name="Klenk H.-P."/>
            <person name="Eisen J.A."/>
        </authorList>
    </citation>
    <scope>NUCLEOTIDE SEQUENCE [LARGE SCALE GENOMIC DNA]</scope>
    <source>
        <strain evidence="5">ATCC 700099 / DSM 44233 / CIP 104796 / JCM 9543 / NBRC 105858 / Y-104</strain>
    </source>
</reference>
<dbReference type="eggNOG" id="COG0524">
    <property type="taxonomic scope" value="Bacteria"/>
</dbReference>
<evidence type="ECO:0000256" key="1">
    <source>
        <dbReference type="ARBA" id="ARBA00022679"/>
    </source>
</evidence>
<dbReference type="OrthoDB" id="9795789at2"/>
<dbReference type="Pfam" id="PF00294">
    <property type="entry name" value="PfkB"/>
    <property type="match status" value="1"/>
</dbReference>
<dbReference type="PANTHER" id="PTHR10584:SF157">
    <property type="entry name" value="SULFOFRUCTOSE KINASE"/>
    <property type="match status" value="1"/>
</dbReference>
<dbReference type="PANTHER" id="PTHR10584">
    <property type="entry name" value="SUGAR KINASE"/>
    <property type="match status" value="1"/>
</dbReference>
<dbReference type="KEGG" id="nml:Namu_5021"/>
<evidence type="ECO:0000313" key="4">
    <source>
        <dbReference type="EMBL" id="ACV81293.1"/>
    </source>
</evidence>
<proteinExistence type="predicted"/>
<name>C8XB01_NAKMY</name>
<evidence type="ECO:0000256" key="2">
    <source>
        <dbReference type="ARBA" id="ARBA00022777"/>
    </source>
</evidence>
<gene>
    <name evidence="4" type="ordered locus">Namu_5021</name>
</gene>
<dbReference type="STRING" id="479431.Namu_5021"/>
<dbReference type="AlphaFoldDB" id="C8XB01"/>